<keyword evidence="1" id="KW-0812">Transmembrane</keyword>
<evidence type="ECO:0000313" key="2">
    <source>
        <dbReference type="EMBL" id="MDX3133798.1"/>
    </source>
</evidence>
<gene>
    <name evidence="2" type="ORF">PV367_29365</name>
</gene>
<dbReference type="Proteomes" id="UP001273589">
    <property type="component" value="Unassembled WGS sequence"/>
</dbReference>
<reference evidence="2" key="1">
    <citation type="journal article" date="2023" name="Microb. Genom.">
        <title>Mesoterricola silvestris gen. nov., sp. nov., Mesoterricola sediminis sp. nov., Geothrix oryzae sp. nov., Geothrix edaphica sp. nov., Geothrix rubra sp. nov., and Geothrix limicola sp. nov., six novel members of Acidobacteriota isolated from soils.</title>
        <authorList>
            <person name="Weisberg A.J."/>
            <person name="Pearce E."/>
            <person name="Kramer C.G."/>
            <person name="Chang J.H."/>
            <person name="Clarke C.R."/>
        </authorList>
    </citation>
    <scope>NUCLEOTIDE SEQUENCE</scope>
    <source>
        <strain evidence="2">ND06-05F</strain>
    </source>
</reference>
<dbReference type="AlphaFoldDB" id="A0AAJ2UNP0"/>
<keyword evidence="1" id="KW-0472">Membrane</keyword>
<feature type="transmembrane region" description="Helical" evidence="1">
    <location>
        <begin position="34"/>
        <end position="57"/>
    </location>
</feature>
<sequence>MTRAIPRSSEPEPFRLEVKFHVSSKQTRSTGRRVVSTFIGAITVSVLATATPAQAIIVPPDKPQVEPVDTVGKQVERATGVSNLLKAELNDVDSVAVSDSSAGVIEVPRNSTAPVTLKENNTGTTLGVSLPGSGLGTAQQTDSGTIYYDATAATSATAVQLTSDGSVRALVNIKKPTAPSEYRFDLDLPAGASLVENTENSTIEVVQEMDAADVPRELLEQNASDEETEPGTVDFDGDGKINVVMGQVEAPWAKDALGNTVPTDYRIEGDTIVQSVAFTSDTTFPVVADPKISYGWYVYVRFSKSEVKAVDSKGGIFGVTAAMSFMCNRIPVPWIRYGCMASVIAVGSKIRKTFALAENEKKCVEIKIDWDGFIAGWKRYSC</sequence>
<proteinExistence type="predicted"/>
<evidence type="ECO:0000256" key="1">
    <source>
        <dbReference type="SAM" id="Phobius"/>
    </source>
</evidence>
<protein>
    <submittedName>
        <fullName evidence="2">Uncharacterized protein</fullName>
    </submittedName>
</protein>
<comment type="caution">
    <text evidence="2">The sequence shown here is derived from an EMBL/GenBank/DDBJ whole genome shotgun (WGS) entry which is preliminary data.</text>
</comment>
<accession>A0AAJ2UNP0</accession>
<organism evidence="2 3">
    <name type="scientific">Streptomyces europaeiscabiei</name>
    <dbReference type="NCBI Taxonomy" id="146819"/>
    <lineage>
        <taxon>Bacteria</taxon>
        <taxon>Bacillati</taxon>
        <taxon>Actinomycetota</taxon>
        <taxon>Actinomycetes</taxon>
        <taxon>Kitasatosporales</taxon>
        <taxon>Streptomycetaceae</taxon>
        <taxon>Streptomyces</taxon>
    </lineage>
</organism>
<evidence type="ECO:0000313" key="3">
    <source>
        <dbReference type="Proteomes" id="UP001273589"/>
    </source>
</evidence>
<name>A0AAJ2UNP0_9ACTN</name>
<dbReference type="RefSeq" id="WP_319695602.1">
    <property type="nucleotide sequence ID" value="NZ_JARAWN010000233.1"/>
</dbReference>
<dbReference type="EMBL" id="JARAWN010000233">
    <property type="protein sequence ID" value="MDX3133798.1"/>
    <property type="molecule type" value="Genomic_DNA"/>
</dbReference>
<keyword evidence="1" id="KW-1133">Transmembrane helix</keyword>